<accession>A0A8J3J3Z0</accession>
<comment type="catalytic activity">
    <reaction evidence="1">
        <text>ATP + protein L-histidine = ADP + protein N-phospho-L-histidine.</text>
        <dbReference type="EC" id="2.7.13.3"/>
    </reaction>
</comment>
<evidence type="ECO:0000256" key="8">
    <source>
        <dbReference type="ARBA" id="ARBA00023012"/>
    </source>
</evidence>
<evidence type="ECO:0000256" key="7">
    <source>
        <dbReference type="ARBA" id="ARBA00022840"/>
    </source>
</evidence>
<dbReference type="GO" id="GO:0005524">
    <property type="term" value="F:ATP binding"/>
    <property type="evidence" value="ECO:0007669"/>
    <property type="project" value="UniProtKB-KW"/>
</dbReference>
<dbReference type="InterPro" id="IPR003594">
    <property type="entry name" value="HATPase_dom"/>
</dbReference>
<feature type="domain" description="Histidine kinase/HSP90-like ATPase" evidence="10">
    <location>
        <begin position="348"/>
        <end position="438"/>
    </location>
</feature>
<keyword evidence="9" id="KW-0472">Membrane</keyword>
<organism evidence="11 12">
    <name type="scientific">Actinocatenispora rupis</name>
    <dbReference type="NCBI Taxonomy" id="519421"/>
    <lineage>
        <taxon>Bacteria</taxon>
        <taxon>Bacillati</taxon>
        <taxon>Actinomycetota</taxon>
        <taxon>Actinomycetes</taxon>
        <taxon>Micromonosporales</taxon>
        <taxon>Micromonosporaceae</taxon>
        <taxon>Actinocatenispora</taxon>
    </lineage>
</organism>
<evidence type="ECO:0000256" key="3">
    <source>
        <dbReference type="ARBA" id="ARBA00022553"/>
    </source>
</evidence>
<protein>
    <recommendedName>
        <fullName evidence="2">histidine kinase</fullName>
        <ecNumber evidence="2">2.7.13.3</ecNumber>
    </recommendedName>
</protein>
<dbReference type="EMBL" id="BOMB01000011">
    <property type="protein sequence ID" value="GID11191.1"/>
    <property type="molecule type" value="Genomic_DNA"/>
</dbReference>
<dbReference type="GO" id="GO:0046983">
    <property type="term" value="F:protein dimerization activity"/>
    <property type="evidence" value="ECO:0007669"/>
    <property type="project" value="InterPro"/>
</dbReference>
<keyword evidence="6 11" id="KW-0418">Kinase</keyword>
<evidence type="ECO:0000256" key="2">
    <source>
        <dbReference type="ARBA" id="ARBA00012438"/>
    </source>
</evidence>
<evidence type="ECO:0000256" key="4">
    <source>
        <dbReference type="ARBA" id="ARBA00022679"/>
    </source>
</evidence>
<dbReference type="InterPro" id="IPR011712">
    <property type="entry name" value="Sig_transdc_His_kin_sub3_dim/P"/>
</dbReference>
<dbReference type="PANTHER" id="PTHR24421">
    <property type="entry name" value="NITRATE/NITRITE SENSOR PROTEIN NARX-RELATED"/>
    <property type="match status" value="1"/>
</dbReference>
<evidence type="ECO:0000256" key="1">
    <source>
        <dbReference type="ARBA" id="ARBA00000085"/>
    </source>
</evidence>
<keyword evidence="9" id="KW-0812">Transmembrane</keyword>
<dbReference type="Proteomes" id="UP000612808">
    <property type="component" value="Unassembled WGS sequence"/>
</dbReference>
<dbReference type="InterPro" id="IPR036890">
    <property type="entry name" value="HATPase_C_sf"/>
</dbReference>
<evidence type="ECO:0000259" key="10">
    <source>
        <dbReference type="SMART" id="SM00387"/>
    </source>
</evidence>
<reference evidence="11" key="1">
    <citation type="submission" date="2021-01" db="EMBL/GenBank/DDBJ databases">
        <title>Whole genome shotgun sequence of Actinocatenispora rupis NBRC 107355.</title>
        <authorList>
            <person name="Komaki H."/>
            <person name="Tamura T."/>
        </authorList>
    </citation>
    <scope>NUCLEOTIDE SEQUENCE</scope>
    <source>
        <strain evidence="11">NBRC 107355</strain>
    </source>
</reference>
<evidence type="ECO:0000313" key="12">
    <source>
        <dbReference type="Proteomes" id="UP000612808"/>
    </source>
</evidence>
<dbReference type="GO" id="GO:0000155">
    <property type="term" value="F:phosphorelay sensor kinase activity"/>
    <property type="evidence" value="ECO:0007669"/>
    <property type="project" value="InterPro"/>
</dbReference>
<keyword evidence="7" id="KW-0067">ATP-binding</keyword>
<dbReference type="Pfam" id="PF07730">
    <property type="entry name" value="HisKA_3"/>
    <property type="match status" value="1"/>
</dbReference>
<gene>
    <name evidence="11" type="ORF">Aru02nite_20800</name>
</gene>
<keyword evidence="12" id="KW-1185">Reference proteome</keyword>
<evidence type="ECO:0000313" key="11">
    <source>
        <dbReference type="EMBL" id="GID11191.1"/>
    </source>
</evidence>
<keyword evidence="3" id="KW-0597">Phosphoprotein</keyword>
<dbReference type="SMART" id="SM00387">
    <property type="entry name" value="HATPase_c"/>
    <property type="match status" value="1"/>
</dbReference>
<comment type="caution">
    <text evidence="11">The sequence shown here is derived from an EMBL/GenBank/DDBJ whole genome shotgun (WGS) entry which is preliminary data.</text>
</comment>
<dbReference type="SUPFAM" id="SSF55874">
    <property type="entry name" value="ATPase domain of HSP90 chaperone/DNA topoisomerase II/histidine kinase"/>
    <property type="match status" value="1"/>
</dbReference>
<dbReference type="Gene3D" id="1.20.5.1930">
    <property type="match status" value="1"/>
</dbReference>
<feature type="transmembrane region" description="Helical" evidence="9">
    <location>
        <begin position="181"/>
        <end position="202"/>
    </location>
</feature>
<keyword evidence="9" id="KW-1133">Transmembrane helix</keyword>
<feature type="transmembrane region" description="Helical" evidence="9">
    <location>
        <begin position="143"/>
        <end position="169"/>
    </location>
</feature>
<keyword evidence="5" id="KW-0547">Nucleotide-binding</keyword>
<evidence type="ECO:0000256" key="5">
    <source>
        <dbReference type="ARBA" id="ARBA00022741"/>
    </source>
</evidence>
<dbReference type="Pfam" id="PF02518">
    <property type="entry name" value="HATPase_c"/>
    <property type="match status" value="1"/>
</dbReference>
<keyword evidence="4" id="KW-0808">Transferase</keyword>
<sequence>MTAFRTAVRQRMCLLGRVIALFALTAAELALLGLPASAIVVPAIWPVVLLHGAAVGGLLWLWFVPASAVFLVVSRGLLRVHRRLVAEWCGVQIPDPYRERPRLERTEHGWYWNGHDYNKYRWLSRINLWLRWRGNDPATWRDLCWQILGIPLSVVVLPAAACVYGTLAVVRLCGATALDPLFFGSYVVAGAAAGAALVFAYVSPKQMLSWHGLTARWLLAPTERSRLRTRVARLTQTRTDATDAQATELRRIERDLHDGAQARLVALGLTLGAIERLLDTDPAAARELLARSREASAQALTELRDLVRGIHPPVLAERGLADALRALALDGPTPVQARIDVPGRLSAPIESAAYFAVAELLTNTAKHARAAHVTLTAEYAANVLRIEVTDDGRGGATDSAGTGLRGLRRRLGTFDGTLALDSPPGGPTRATLEIPCALSSPKTSTSSGRD</sequence>
<dbReference type="Gene3D" id="3.30.565.10">
    <property type="entry name" value="Histidine kinase-like ATPase, C-terminal domain"/>
    <property type="match status" value="1"/>
</dbReference>
<dbReference type="RefSeq" id="WP_239076588.1">
    <property type="nucleotide sequence ID" value="NZ_BAAAZM010000032.1"/>
</dbReference>
<proteinExistence type="predicted"/>
<dbReference type="AlphaFoldDB" id="A0A8J3J3Z0"/>
<evidence type="ECO:0000256" key="6">
    <source>
        <dbReference type="ARBA" id="ARBA00022777"/>
    </source>
</evidence>
<dbReference type="InterPro" id="IPR050482">
    <property type="entry name" value="Sensor_HK_TwoCompSys"/>
</dbReference>
<name>A0A8J3J3Z0_9ACTN</name>
<evidence type="ECO:0000256" key="9">
    <source>
        <dbReference type="SAM" id="Phobius"/>
    </source>
</evidence>
<dbReference type="PANTHER" id="PTHR24421:SF10">
    <property type="entry name" value="NITRATE_NITRITE SENSOR PROTEIN NARQ"/>
    <property type="match status" value="1"/>
</dbReference>
<dbReference type="GO" id="GO:0016020">
    <property type="term" value="C:membrane"/>
    <property type="evidence" value="ECO:0007669"/>
    <property type="project" value="InterPro"/>
</dbReference>
<dbReference type="EC" id="2.7.13.3" evidence="2"/>
<feature type="transmembrane region" description="Helical" evidence="9">
    <location>
        <begin position="48"/>
        <end position="73"/>
    </location>
</feature>
<keyword evidence="8" id="KW-0902">Two-component regulatory system</keyword>